<name>A0ABT7LDP3_9BURK</name>
<evidence type="ECO:0000313" key="3">
    <source>
        <dbReference type="Proteomes" id="UP001238603"/>
    </source>
</evidence>
<feature type="transmembrane region" description="Helical" evidence="1">
    <location>
        <begin position="21"/>
        <end position="46"/>
    </location>
</feature>
<accession>A0ABT7LDP3</accession>
<evidence type="ECO:0000256" key="1">
    <source>
        <dbReference type="SAM" id="Phobius"/>
    </source>
</evidence>
<protein>
    <submittedName>
        <fullName evidence="2">GspMb/PilO family protein</fullName>
    </submittedName>
</protein>
<dbReference type="EMBL" id="JASVDS010000001">
    <property type="protein sequence ID" value="MDL5030981.1"/>
    <property type="molecule type" value="Genomic_DNA"/>
</dbReference>
<keyword evidence="1" id="KW-0472">Membrane</keyword>
<proteinExistence type="predicted"/>
<keyword evidence="1" id="KW-1133">Transmembrane helix</keyword>
<keyword evidence="1" id="KW-0812">Transmembrane</keyword>
<dbReference type="Proteomes" id="UP001238603">
    <property type="component" value="Unassembled WGS sequence"/>
</dbReference>
<evidence type="ECO:0000313" key="2">
    <source>
        <dbReference type="EMBL" id="MDL5030981.1"/>
    </source>
</evidence>
<reference evidence="2 3" key="1">
    <citation type="submission" date="2023-06" db="EMBL/GenBank/DDBJ databases">
        <title>Pelomonas sp. APW6 16S ribosomal RNA gene genome sequencing and assembly.</title>
        <authorList>
            <person name="Woo H."/>
        </authorList>
    </citation>
    <scope>NUCLEOTIDE SEQUENCE [LARGE SCALE GENOMIC DNA]</scope>
    <source>
        <strain evidence="2 3">APW6</strain>
    </source>
</reference>
<organism evidence="2 3">
    <name type="scientific">Roseateles subflavus</name>
    <dbReference type="NCBI Taxonomy" id="3053353"/>
    <lineage>
        <taxon>Bacteria</taxon>
        <taxon>Pseudomonadati</taxon>
        <taxon>Pseudomonadota</taxon>
        <taxon>Betaproteobacteria</taxon>
        <taxon>Burkholderiales</taxon>
        <taxon>Sphaerotilaceae</taxon>
        <taxon>Roseateles</taxon>
    </lineage>
</organism>
<comment type="caution">
    <text evidence="2">The sequence shown here is derived from an EMBL/GenBank/DDBJ whole genome shotgun (WGS) entry which is preliminary data.</text>
</comment>
<keyword evidence="3" id="KW-1185">Reference proteome</keyword>
<dbReference type="RefSeq" id="WP_285981102.1">
    <property type="nucleotide sequence ID" value="NZ_JASVDS010000001.1"/>
</dbReference>
<dbReference type="InterPro" id="IPR034756">
    <property type="entry name" value="T2SSM_b"/>
</dbReference>
<dbReference type="Pfam" id="PF10741">
    <property type="entry name" value="T2SSM_b"/>
    <property type="match status" value="1"/>
</dbReference>
<gene>
    <name evidence="2" type="ORF">QRD43_03600</name>
</gene>
<sequence>MTHRFSIRQDLTLHARSIGRALRSLGVPGAAALLGLAATAVLALLVTPSWEAQTEELAVQQAQLRRALRAQGPARGTDTPARFLAALPPASERQQRLADLLEIGVRLGLEIQRSEQRLVPDAGAGLERLRVSLPVQGSYAQLRQYLGAALVHDPALSLDSLHLRRSQRESTVLQADLVWTLHSRALPAAGAPAGDARTGGAP</sequence>